<feature type="domain" description="AB hydrolase-1" evidence="3">
    <location>
        <begin position="109"/>
        <end position="362"/>
    </location>
</feature>
<comment type="caution">
    <text evidence="4">The sequence shown here is derived from an EMBL/GenBank/DDBJ whole genome shotgun (WGS) entry which is preliminary data.</text>
</comment>
<dbReference type="GO" id="GO:0051792">
    <property type="term" value="P:medium-chain fatty acid biosynthetic process"/>
    <property type="evidence" value="ECO:0007669"/>
    <property type="project" value="TreeGrafter"/>
</dbReference>
<evidence type="ECO:0000256" key="1">
    <source>
        <dbReference type="ARBA" id="ARBA00010884"/>
    </source>
</evidence>
<dbReference type="InterPro" id="IPR000073">
    <property type="entry name" value="AB_hydrolase_1"/>
</dbReference>
<evidence type="ECO:0000259" key="3">
    <source>
        <dbReference type="Pfam" id="PF00561"/>
    </source>
</evidence>
<dbReference type="PANTHER" id="PTHR10794">
    <property type="entry name" value="ABHYDROLASE DOMAIN-CONTAINING PROTEIN"/>
    <property type="match status" value="1"/>
</dbReference>
<feature type="active site" description="Charge relay system" evidence="2">
    <location>
        <position position="195"/>
    </location>
</feature>
<dbReference type="Pfam" id="PF00561">
    <property type="entry name" value="Abhydrolase_1"/>
    <property type="match status" value="1"/>
</dbReference>
<accession>A0AAD7IJ44</accession>
<feature type="active site" description="Charge relay system" evidence="2">
    <location>
        <position position="336"/>
    </location>
</feature>
<dbReference type="InterPro" id="IPR029058">
    <property type="entry name" value="AB_hydrolase_fold"/>
</dbReference>
<dbReference type="AlphaFoldDB" id="A0AAD7IJ44"/>
<proteinExistence type="inferred from homology"/>
<gene>
    <name evidence="4" type="ORF">DFH07DRAFT_905097</name>
</gene>
<dbReference type="GO" id="GO:0008126">
    <property type="term" value="F:acetylesterase activity"/>
    <property type="evidence" value="ECO:0007669"/>
    <property type="project" value="TreeGrafter"/>
</dbReference>
<dbReference type="Proteomes" id="UP001215280">
    <property type="component" value="Unassembled WGS sequence"/>
</dbReference>
<dbReference type="PIRSF" id="PIRSF005211">
    <property type="entry name" value="Ab_hydro_YheT"/>
    <property type="match status" value="1"/>
</dbReference>
<dbReference type="GO" id="GO:0051793">
    <property type="term" value="P:medium-chain fatty acid catabolic process"/>
    <property type="evidence" value="ECO:0007669"/>
    <property type="project" value="TreeGrafter"/>
</dbReference>
<dbReference type="InterPro" id="IPR050960">
    <property type="entry name" value="AB_hydrolase_4_sf"/>
</dbReference>
<sequence length="439" mass="48420">MSVEFPQRTHKVVFPTAARALRLTTQGTSQSEESLQSLVESRCASLFRDYRAPWWAFNGHAHTLYEVLGNFKKVDQIWYKRKILRVSDGGTLGLDFAPLDTSHLDNNSPIIVAVVGLTGGSHEPYLRAILSPTSTKVKDGGLGYRVVVVNLRGCANVPVTSPRLYTPGHTDDLRLALIYISQIYPEAPLLGVGFSMGAGILIRYLAEEGTASRLVSGCALACPWDNVLNSHMLHSTFLTRNLWARGMGINLQTVLRRNEAALRSFQDHPISAALPAALALRYPTLSFFDTTFSSRVGGPEPMFPFPDLETYYDWASSHIVLKDVTVPLLAINSTDDPLVRAVPVDPGRNPNVVLARTRCGGHLAWFKAGGGRWVTQPVLEWLRLTAEDLTHDLSNRLPVHVDQDGFFRERGRNGMGCKHIRDGGVIDGNRGEKGMLRGL</sequence>
<evidence type="ECO:0000313" key="4">
    <source>
        <dbReference type="EMBL" id="KAJ7744062.1"/>
    </source>
</evidence>
<dbReference type="SUPFAM" id="SSF53474">
    <property type="entry name" value="alpha/beta-Hydrolases"/>
    <property type="match status" value="1"/>
</dbReference>
<keyword evidence="5" id="KW-1185">Reference proteome</keyword>
<dbReference type="InterPro" id="IPR012020">
    <property type="entry name" value="ABHD4"/>
</dbReference>
<protein>
    <submittedName>
        <fullName evidence="4">AB-hydrolase YheT</fullName>
    </submittedName>
</protein>
<name>A0AAD7IJ44_9AGAR</name>
<dbReference type="EMBL" id="JARJLG010000109">
    <property type="protein sequence ID" value="KAJ7744062.1"/>
    <property type="molecule type" value="Genomic_DNA"/>
</dbReference>
<reference evidence="4" key="1">
    <citation type="submission" date="2023-03" db="EMBL/GenBank/DDBJ databases">
        <title>Massive genome expansion in bonnet fungi (Mycena s.s.) driven by repeated elements and novel gene families across ecological guilds.</title>
        <authorList>
            <consortium name="Lawrence Berkeley National Laboratory"/>
            <person name="Harder C.B."/>
            <person name="Miyauchi S."/>
            <person name="Viragh M."/>
            <person name="Kuo A."/>
            <person name="Thoen E."/>
            <person name="Andreopoulos B."/>
            <person name="Lu D."/>
            <person name="Skrede I."/>
            <person name="Drula E."/>
            <person name="Henrissat B."/>
            <person name="Morin E."/>
            <person name="Kohler A."/>
            <person name="Barry K."/>
            <person name="LaButti K."/>
            <person name="Morin E."/>
            <person name="Salamov A."/>
            <person name="Lipzen A."/>
            <person name="Mereny Z."/>
            <person name="Hegedus B."/>
            <person name="Baldrian P."/>
            <person name="Stursova M."/>
            <person name="Weitz H."/>
            <person name="Taylor A."/>
            <person name="Grigoriev I.V."/>
            <person name="Nagy L.G."/>
            <person name="Martin F."/>
            <person name="Kauserud H."/>
        </authorList>
    </citation>
    <scope>NUCLEOTIDE SEQUENCE</scope>
    <source>
        <strain evidence="4">CBHHK188m</strain>
    </source>
</reference>
<feature type="active site" description="Charge relay system" evidence="2">
    <location>
        <position position="362"/>
    </location>
</feature>
<comment type="similarity">
    <text evidence="1">Belongs to the AB hydrolase superfamily. AB hydrolase 4 family.</text>
</comment>
<dbReference type="PANTHER" id="PTHR10794:SF63">
    <property type="entry name" value="ALPHA_BETA HYDROLASE 1, ISOFORM A"/>
    <property type="match status" value="1"/>
</dbReference>
<evidence type="ECO:0000256" key="2">
    <source>
        <dbReference type="PIRSR" id="PIRSR005211-1"/>
    </source>
</evidence>
<dbReference type="Gene3D" id="3.40.50.1820">
    <property type="entry name" value="alpha/beta hydrolase"/>
    <property type="match status" value="1"/>
</dbReference>
<dbReference type="GO" id="GO:0047372">
    <property type="term" value="F:monoacylglycerol lipase activity"/>
    <property type="evidence" value="ECO:0007669"/>
    <property type="project" value="TreeGrafter"/>
</dbReference>
<evidence type="ECO:0000313" key="5">
    <source>
        <dbReference type="Proteomes" id="UP001215280"/>
    </source>
</evidence>
<organism evidence="4 5">
    <name type="scientific">Mycena maculata</name>
    <dbReference type="NCBI Taxonomy" id="230809"/>
    <lineage>
        <taxon>Eukaryota</taxon>
        <taxon>Fungi</taxon>
        <taxon>Dikarya</taxon>
        <taxon>Basidiomycota</taxon>
        <taxon>Agaricomycotina</taxon>
        <taxon>Agaricomycetes</taxon>
        <taxon>Agaricomycetidae</taxon>
        <taxon>Agaricales</taxon>
        <taxon>Marasmiineae</taxon>
        <taxon>Mycenaceae</taxon>
        <taxon>Mycena</taxon>
    </lineage>
</organism>